<dbReference type="PANTHER" id="PTHR43172">
    <property type="entry name" value="ADENYLOSUCCINATE LYASE"/>
    <property type="match status" value="1"/>
</dbReference>
<protein>
    <recommendedName>
        <fullName evidence="2">Adenylosuccinate lyase C-terminal domain-containing protein</fullName>
    </recommendedName>
</protein>
<sequence length="458" mass="50951">MTSVQDSLIFRNILSHPPTAEIWNDRTRTKYYLDFEAALAKAQARLSIIPQDAADAIVKVCFDVDTLIDWDLLRQQTEHIGYPVLGVVQQLVARVNEHSPTGEKWGEWSHWGATTQDLTDTASVLQIRDTLNVIENFLNQIISALRDLSQKHKSTPMAGRSNLQQAVPISAGFKFARLLATFLRHKDRLGELRKRVLVLEFGGAAGTLATLSPGGSDDIGLRCQEELAKELGLDVPDTSWHTERDRIAEFGFFCTLVTGTCAKFALDLKLEMQTEVNEMREPYAPHRGSSSTMPQKRNPIGSVYVTATAATVRQLSAALSESMVGDHERATGPWEIEWIVLPQISTLTSACLRHTAENLQGLEVDEENMKRNLDISKGMIVSEAVMMGLGPTLGRQRAHDLVYDLCREASLTGKPLLELLDGNKDIELPRQELERLCSAQNYLGLSEQMTDKVLALCK</sequence>
<feature type="domain" description="Adenylosuccinate lyase C-terminal" evidence="2">
    <location>
        <begin position="377"/>
        <end position="454"/>
    </location>
</feature>
<name>A0ABR0S3K7_9EURO</name>
<dbReference type="InterPro" id="IPR022761">
    <property type="entry name" value="Fumarate_lyase_N"/>
</dbReference>
<dbReference type="InterPro" id="IPR000362">
    <property type="entry name" value="Fumarate_lyase_fam"/>
</dbReference>
<gene>
    <name evidence="3" type="ORF">PMZ80_001236</name>
</gene>
<dbReference type="InterPro" id="IPR008948">
    <property type="entry name" value="L-Aspartase-like"/>
</dbReference>
<dbReference type="CDD" id="cd01597">
    <property type="entry name" value="pCLME"/>
    <property type="match status" value="1"/>
</dbReference>
<dbReference type="PRINTS" id="PR00149">
    <property type="entry name" value="FUMRATELYASE"/>
</dbReference>
<dbReference type="SMART" id="SM00998">
    <property type="entry name" value="ADSL_C"/>
    <property type="match status" value="1"/>
</dbReference>
<dbReference type="PRINTS" id="PR00145">
    <property type="entry name" value="ARGSUCLYASE"/>
</dbReference>
<dbReference type="Gene3D" id="1.20.200.10">
    <property type="entry name" value="Fumarase/aspartase (Central domain)"/>
    <property type="match status" value="1"/>
</dbReference>
<dbReference type="Proteomes" id="UP001334248">
    <property type="component" value="Unassembled WGS sequence"/>
</dbReference>
<dbReference type="PANTHER" id="PTHR43172:SF2">
    <property type="entry name" value="ADENYLOSUCCINATE LYASE C-TERMINAL DOMAIN-CONTAINING PROTEIN"/>
    <property type="match status" value="1"/>
</dbReference>
<dbReference type="GeneID" id="89994685"/>
<evidence type="ECO:0000313" key="3">
    <source>
        <dbReference type="EMBL" id="KAK5947090.1"/>
    </source>
</evidence>
<dbReference type="SUPFAM" id="SSF48557">
    <property type="entry name" value="L-aspartase-like"/>
    <property type="match status" value="1"/>
</dbReference>
<organism evidence="3 4">
    <name type="scientific">Knufia obscura</name>
    <dbReference type="NCBI Taxonomy" id="1635080"/>
    <lineage>
        <taxon>Eukaryota</taxon>
        <taxon>Fungi</taxon>
        <taxon>Dikarya</taxon>
        <taxon>Ascomycota</taxon>
        <taxon>Pezizomycotina</taxon>
        <taxon>Eurotiomycetes</taxon>
        <taxon>Chaetothyriomycetidae</taxon>
        <taxon>Chaetothyriales</taxon>
        <taxon>Trichomeriaceae</taxon>
        <taxon>Knufia</taxon>
    </lineage>
</organism>
<evidence type="ECO:0000259" key="2">
    <source>
        <dbReference type="SMART" id="SM00998"/>
    </source>
</evidence>
<comment type="similarity">
    <text evidence="1">Belongs to the class-II fumarase/aspartase family.</text>
</comment>
<dbReference type="Pfam" id="PF10397">
    <property type="entry name" value="ADSL_C"/>
    <property type="match status" value="1"/>
</dbReference>
<dbReference type="InterPro" id="IPR019468">
    <property type="entry name" value="AdenyloSucc_lyase_C"/>
</dbReference>
<proteinExistence type="inferred from homology"/>
<evidence type="ECO:0000256" key="1">
    <source>
        <dbReference type="ARBA" id="ARBA00034772"/>
    </source>
</evidence>
<evidence type="ECO:0000313" key="4">
    <source>
        <dbReference type="Proteomes" id="UP001334248"/>
    </source>
</evidence>
<dbReference type="RefSeq" id="XP_064735180.1">
    <property type="nucleotide sequence ID" value="XM_064869683.1"/>
</dbReference>
<reference evidence="3 4" key="1">
    <citation type="journal article" date="2023" name="Res Sq">
        <title>Genomic and morphological characterization of Knufia obscura isolated from the Mars 2020 spacecraft assembly facility.</title>
        <authorList>
            <person name="Chander A.M."/>
            <person name="Teixeira M.M."/>
            <person name="Singh N.K."/>
            <person name="Williams M.P."/>
            <person name="Parker C.W."/>
            <person name="Leo P."/>
            <person name="Stajich J.E."/>
            <person name="Torok T."/>
            <person name="Tighe S."/>
            <person name="Mason C.E."/>
            <person name="Venkateswaran K."/>
        </authorList>
    </citation>
    <scope>NUCLEOTIDE SEQUENCE [LARGE SCALE GENOMIC DNA]</scope>
    <source>
        <strain evidence="3 4">CCFEE 5817</strain>
    </source>
</reference>
<accession>A0ABR0S3K7</accession>
<comment type="caution">
    <text evidence="3">The sequence shown here is derived from an EMBL/GenBank/DDBJ whole genome shotgun (WGS) entry which is preliminary data.</text>
</comment>
<dbReference type="EMBL" id="JAVHJV010000001">
    <property type="protein sequence ID" value="KAK5947090.1"/>
    <property type="molecule type" value="Genomic_DNA"/>
</dbReference>
<dbReference type="Gene3D" id="1.10.40.30">
    <property type="entry name" value="Fumarase/aspartase (C-terminal domain)"/>
    <property type="match status" value="1"/>
</dbReference>
<dbReference type="Pfam" id="PF00206">
    <property type="entry name" value="Lyase_1"/>
    <property type="match status" value="1"/>
</dbReference>
<keyword evidence="4" id="KW-1185">Reference proteome</keyword>